<evidence type="ECO:0000313" key="2">
    <source>
        <dbReference type="Proteomes" id="UP000746747"/>
    </source>
</evidence>
<organism evidence="1 2">
    <name type="scientific">Cercopithifilaria johnstoni</name>
    <dbReference type="NCBI Taxonomy" id="2874296"/>
    <lineage>
        <taxon>Eukaryota</taxon>
        <taxon>Metazoa</taxon>
        <taxon>Ecdysozoa</taxon>
        <taxon>Nematoda</taxon>
        <taxon>Chromadorea</taxon>
        <taxon>Rhabditida</taxon>
        <taxon>Spirurina</taxon>
        <taxon>Spiruromorpha</taxon>
        <taxon>Filarioidea</taxon>
        <taxon>Onchocercidae</taxon>
        <taxon>Cercopithifilaria</taxon>
    </lineage>
</organism>
<reference evidence="1" key="1">
    <citation type="submission" date="2021-09" db="EMBL/GenBank/DDBJ databases">
        <authorList>
            <consortium name="Pathogen Informatics"/>
        </authorList>
    </citation>
    <scope>NUCLEOTIDE SEQUENCE</scope>
</reference>
<dbReference type="Proteomes" id="UP000746747">
    <property type="component" value="Unassembled WGS sequence"/>
</dbReference>
<keyword evidence="2" id="KW-1185">Reference proteome</keyword>
<protein>
    <submittedName>
        <fullName evidence="1">Uncharacterized protein</fullName>
    </submittedName>
</protein>
<name>A0A8J2Q765_9BILA</name>
<comment type="caution">
    <text evidence="1">The sequence shown here is derived from an EMBL/GenBank/DDBJ whole genome shotgun (WGS) entry which is preliminary data.</text>
</comment>
<dbReference type="AlphaFoldDB" id="A0A8J2Q765"/>
<accession>A0A8J2Q765</accession>
<evidence type="ECO:0000313" key="1">
    <source>
        <dbReference type="EMBL" id="CAG9540384.1"/>
    </source>
</evidence>
<gene>
    <name evidence="1" type="ORF">CJOHNSTONI_LOCUS9903</name>
</gene>
<dbReference type="EMBL" id="CAKAEH010001947">
    <property type="protein sequence ID" value="CAG9540384.1"/>
    <property type="molecule type" value="Genomic_DNA"/>
</dbReference>
<proteinExistence type="predicted"/>
<sequence length="67" mass="7589">MNVQSCRTFDNSVSSVIPCQIPVRKLTKEENIKQCGNNDQRIQYLGHRTIQCVTAVQFAHNVAQDLV</sequence>